<dbReference type="Proteomes" id="UP001527882">
    <property type="component" value="Unassembled WGS sequence"/>
</dbReference>
<keyword evidence="2 4" id="KW-0560">Oxidoreductase</keyword>
<accession>A0ABT4Q9R0</accession>
<dbReference type="RefSeq" id="WP_269882123.1">
    <property type="nucleotide sequence ID" value="NZ_JAQAGZ010000008.1"/>
</dbReference>
<comment type="similarity">
    <text evidence="1 2">Belongs to the dTDP-4-dehydrorhamnose reductase family.</text>
</comment>
<dbReference type="GO" id="GO:0008831">
    <property type="term" value="F:dTDP-4-dehydrorhamnose reductase activity"/>
    <property type="evidence" value="ECO:0007669"/>
    <property type="project" value="UniProtKB-EC"/>
</dbReference>
<evidence type="ECO:0000259" key="3">
    <source>
        <dbReference type="Pfam" id="PF04321"/>
    </source>
</evidence>
<feature type="domain" description="RmlD-like substrate binding" evidence="3">
    <location>
        <begin position="1"/>
        <end position="278"/>
    </location>
</feature>
<comment type="caution">
    <text evidence="4">The sequence shown here is derived from an EMBL/GenBank/DDBJ whole genome shotgun (WGS) entry which is preliminary data.</text>
</comment>
<reference evidence="4 5" key="1">
    <citation type="submission" date="2022-12" db="EMBL/GenBank/DDBJ databases">
        <title>Draft genome sequence of Paenibacillus sp. dW9.</title>
        <authorList>
            <person name="Choi E.-W."/>
            <person name="Kim D.-U."/>
        </authorList>
    </citation>
    <scope>NUCLEOTIDE SEQUENCE [LARGE SCALE GENOMIC DNA]</scope>
    <source>
        <strain evidence="5">dW9</strain>
    </source>
</reference>
<comment type="function">
    <text evidence="2">Catalyzes the reduction of dTDP-6-deoxy-L-lyxo-4-hexulose to yield dTDP-L-rhamnose.</text>
</comment>
<dbReference type="CDD" id="cd05254">
    <property type="entry name" value="dTDP_HR_like_SDR_e"/>
    <property type="match status" value="1"/>
</dbReference>
<dbReference type="Gene3D" id="3.40.50.720">
    <property type="entry name" value="NAD(P)-binding Rossmann-like Domain"/>
    <property type="match status" value="1"/>
</dbReference>
<dbReference type="NCBIfam" id="TIGR01214">
    <property type="entry name" value="rmlD"/>
    <property type="match status" value="1"/>
</dbReference>
<proteinExistence type="inferred from homology"/>
<name>A0ABT4Q9R0_9BACL</name>
<dbReference type="Gene3D" id="3.90.25.10">
    <property type="entry name" value="UDP-galactose 4-epimerase, domain 1"/>
    <property type="match status" value="1"/>
</dbReference>
<dbReference type="EMBL" id="JAQAGZ010000008">
    <property type="protein sequence ID" value="MCZ8513608.1"/>
    <property type="molecule type" value="Genomic_DNA"/>
</dbReference>
<organism evidence="4 5">
    <name type="scientific">Paenibacillus gyeongsangnamensis</name>
    <dbReference type="NCBI Taxonomy" id="3388067"/>
    <lineage>
        <taxon>Bacteria</taxon>
        <taxon>Bacillati</taxon>
        <taxon>Bacillota</taxon>
        <taxon>Bacilli</taxon>
        <taxon>Bacillales</taxon>
        <taxon>Paenibacillaceae</taxon>
        <taxon>Paenibacillus</taxon>
    </lineage>
</organism>
<dbReference type="SUPFAM" id="SSF51735">
    <property type="entry name" value="NAD(P)-binding Rossmann-fold domains"/>
    <property type="match status" value="1"/>
</dbReference>
<dbReference type="Pfam" id="PF04321">
    <property type="entry name" value="RmlD_sub_bind"/>
    <property type="match status" value="1"/>
</dbReference>
<dbReference type="InterPro" id="IPR005913">
    <property type="entry name" value="dTDP_dehydrorham_reduct"/>
</dbReference>
<dbReference type="PANTHER" id="PTHR10491">
    <property type="entry name" value="DTDP-4-DEHYDRORHAMNOSE REDUCTASE"/>
    <property type="match status" value="1"/>
</dbReference>
<keyword evidence="5" id="KW-1185">Reference proteome</keyword>
<evidence type="ECO:0000313" key="5">
    <source>
        <dbReference type="Proteomes" id="UP001527882"/>
    </source>
</evidence>
<dbReference type="PANTHER" id="PTHR10491:SF4">
    <property type="entry name" value="METHIONINE ADENOSYLTRANSFERASE 2 SUBUNIT BETA"/>
    <property type="match status" value="1"/>
</dbReference>
<comment type="pathway">
    <text evidence="2">Carbohydrate biosynthesis; dTDP-L-rhamnose biosynthesis.</text>
</comment>
<dbReference type="InterPro" id="IPR036291">
    <property type="entry name" value="NAD(P)-bd_dom_sf"/>
</dbReference>
<keyword evidence="2" id="KW-0521">NADP</keyword>
<dbReference type="InterPro" id="IPR029903">
    <property type="entry name" value="RmlD-like-bd"/>
</dbReference>
<evidence type="ECO:0000256" key="2">
    <source>
        <dbReference type="RuleBase" id="RU364082"/>
    </source>
</evidence>
<sequence>MRVWITGAGGQLGHDLLRVLGPKHECAPFTRRELDISDPDDIRKAAAIRKPDVIVNAAAYTKVDQAEQEPTEAYRINALGASHLAMAAEEWGTKLVHVSTDYVFDGLKGIPYTERDRTCPMNVYGKSKLAGEQLVQTICSRHFIVRTSWLYGKHGNNFVTKVLAMAGSGKELAVVNDQFGSPTYTYDLAECIGRMLGTDRYGLYHVANRGFCSRWAWARAILELAGKAEVPVRPVSSDSFILPAARPAYSALGDLALRRNGFPQMRDWKSGLEHFLRNDWLTEGERR</sequence>
<evidence type="ECO:0000313" key="4">
    <source>
        <dbReference type="EMBL" id="MCZ8513608.1"/>
    </source>
</evidence>
<evidence type="ECO:0000256" key="1">
    <source>
        <dbReference type="ARBA" id="ARBA00010944"/>
    </source>
</evidence>
<protein>
    <recommendedName>
        <fullName evidence="2">dTDP-4-dehydrorhamnose reductase</fullName>
        <ecNumber evidence="2">1.1.1.133</ecNumber>
    </recommendedName>
</protein>
<dbReference type="EC" id="1.1.1.133" evidence="2"/>
<gene>
    <name evidence="4" type="primary">rfbD</name>
    <name evidence="4" type="ORF">O9H85_14420</name>
</gene>